<dbReference type="HOGENOM" id="CLU_3383428_0_0_5"/>
<dbReference type="KEGG" id="apb:SAR116_1789"/>
<name>D5BMI9_PUNMI</name>
<sequence length="33" mass="3889">MGYVSMIGVDRQTFSHRPFDKLKYPRVRIGFSV</sequence>
<proteinExistence type="predicted"/>
<gene>
    <name evidence="1" type="ordered locus">SAR116_1789</name>
</gene>
<evidence type="ECO:0000313" key="1">
    <source>
        <dbReference type="EMBL" id="ADE40032.1"/>
    </source>
</evidence>
<reference evidence="1 2" key="1">
    <citation type="journal article" date="2010" name="J. Bacteriol.">
        <title>Complete genome sequence of "Candidatus Puniceispirillum marinum" IMCC1322, a representative of the SAR116 clade in the Alphaproteobacteria.</title>
        <authorList>
            <person name="Oh H.M."/>
            <person name="Kwon K.K."/>
            <person name="Kang I."/>
            <person name="Kang S.G."/>
            <person name="Lee J.H."/>
            <person name="Kim S.J."/>
            <person name="Cho J.C."/>
        </authorList>
    </citation>
    <scope>NUCLEOTIDE SEQUENCE [LARGE SCALE GENOMIC DNA]</scope>
    <source>
        <strain evidence="1 2">IMCC1322</strain>
    </source>
</reference>
<evidence type="ECO:0000313" key="2">
    <source>
        <dbReference type="Proteomes" id="UP000007460"/>
    </source>
</evidence>
<keyword evidence="2" id="KW-1185">Reference proteome</keyword>
<dbReference type="AlphaFoldDB" id="D5BMI9"/>
<protein>
    <submittedName>
        <fullName evidence="1">Uncharacterized protein</fullName>
    </submittedName>
</protein>
<organism evidence="1 2">
    <name type="scientific">Puniceispirillum marinum (strain IMCC1322)</name>
    <dbReference type="NCBI Taxonomy" id="488538"/>
    <lineage>
        <taxon>Bacteria</taxon>
        <taxon>Pseudomonadati</taxon>
        <taxon>Pseudomonadota</taxon>
        <taxon>Alphaproteobacteria</taxon>
        <taxon>Candidatus Puniceispirillales</taxon>
        <taxon>Candidatus Puniceispirillaceae</taxon>
        <taxon>Candidatus Puniceispirillum</taxon>
    </lineage>
</organism>
<dbReference type="EMBL" id="CP001751">
    <property type="protein sequence ID" value="ADE40032.1"/>
    <property type="molecule type" value="Genomic_DNA"/>
</dbReference>
<dbReference type="Proteomes" id="UP000007460">
    <property type="component" value="Chromosome"/>
</dbReference>
<accession>D5BMI9</accession>